<evidence type="ECO:0000256" key="1">
    <source>
        <dbReference type="SAM" id="Coils"/>
    </source>
</evidence>
<accession>A9KQB7</accession>
<keyword evidence="4" id="KW-1185">Reference proteome</keyword>
<name>A9KQB7_LACP7</name>
<feature type="coiled-coil region" evidence="1">
    <location>
        <begin position="338"/>
        <end position="372"/>
    </location>
</feature>
<dbReference type="InterPro" id="IPR043756">
    <property type="entry name" value="DUF5702"/>
</dbReference>
<reference evidence="4" key="1">
    <citation type="submission" date="2007-11" db="EMBL/GenBank/DDBJ databases">
        <title>Complete genome sequence of Clostridium phytofermentans ISDg.</title>
        <authorList>
            <person name="Leschine S.B."/>
            <person name="Warnick T.A."/>
            <person name="Blanchard J.L."/>
            <person name="Schnell D.J."/>
            <person name="Petit E.L."/>
            <person name="LaTouf W.G."/>
            <person name="Copeland A."/>
            <person name="Lucas S."/>
            <person name="Lapidus A."/>
            <person name="Barry K."/>
            <person name="Glavina del Rio T."/>
            <person name="Dalin E."/>
            <person name="Tice H."/>
            <person name="Pitluck S."/>
            <person name="Kiss H."/>
            <person name="Brettin T."/>
            <person name="Bruce D."/>
            <person name="Detter J.C."/>
            <person name="Han C."/>
            <person name="Kuske C."/>
            <person name="Schmutz J."/>
            <person name="Larimer F."/>
            <person name="Land M."/>
            <person name="Hauser L."/>
            <person name="Kyrpides N."/>
            <person name="Kim E.A."/>
            <person name="Richardson P."/>
        </authorList>
    </citation>
    <scope>NUCLEOTIDE SEQUENCE [LARGE SCALE GENOMIC DNA]</scope>
    <source>
        <strain evidence="4">ATCC 700394 / DSM 18823 / ISDg</strain>
    </source>
</reference>
<sequence length="827" mass="94222" precursor="true">MRKQKASGVITIYLTLTLSIMITLIVTTIEMARVSAAKAYSERVLQTAMESTLCDYYLPLFERYHVFGLDIGYGSSIADSNLLVDEIRKGIEVSFLPTKDDPLSNLLLQNKTYLICNPMLEELSVENIHYITDLDGEFFRKQATSYMKYQAAADGLEYLLDSAHALEKTEKANLKFEEKMKVEQEFMLIDKDILKLMELIDGIKIKDNQIECKKGKPKTLDSFTKKLLSTEPTMENTLINHSTIFDSLKGNYLNYPNQLNSLKDSAQDVMERYRTAYENAVRQREEALLSLRAERADMIKESKDKPCDTTKIDARITSLEQSPITIDIYVLDSLMASCNSINQKMNSFLNTLKEVKEKANQALSLVQKIKEARYKAQDSKNSFLDGLNKAREEIGDALYEELSKSSEEMERYSNPEEKGIGIIKDIVSMEETLKQDIKVLDEVERYLLPNMTYTEEGYAAWLSKVNLIHTSLDHFKLDGLAFDYSGVNFSEEKNSILKAGKSLISDGLLNLVLEDVNSISKAELYQLELPSFTAKKSPEKSSQAENNIKNIMNTEDREDITTTGIGSYGTDALGSFANSLVEELLFQAYENEHCTYYLSEGYKPGQVLQYELEYLLYGNMSDKENVSSFINRLILIRTIGNMISVLTDANKVREASEFAALVVGFSGLPFLISVVKYVVLFIWALEQSLVETAAMLLGKNVPIFSMKDDFVVEFKDLANFNKDGITKKAKDYKTKEGILSVGYKGYLQISLFFSNKNNQYYRMMDLIQENFRYEYEDTFRIRNCVVSYRAVAKVSMPEQFFSLPFAIHREALSIHGYLYLAQKAVSY</sequence>
<organism evidence="3 4">
    <name type="scientific">Lachnoclostridium phytofermentans (strain ATCC 700394 / DSM 18823 / ISDg)</name>
    <name type="common">Clostridium phytofermentans</name>
    <dbReference type="NCBI Taxonomy" id="357809"/>
    <lineage>
        <taxon>Bacteria</taxon>
        <taxon>Bacillati</taxon>
        <taxon>Bacillota</taxon>
        <taxon>Clostridia</taxon>
        <taxon>Lachnospirales</taxon>
        <taxon>Lachnospiraceae</taxon>
    </lineage>
</organism>
<dbReference type="Pfam" id="PF18960">
    <property type="entry name" value="DUF5702"/>
    <property type="match status" value="1"/>
</dbReference>
<keyword evidence="2" id="KW-0472">Membrane</keyword>
<evidence type="ECO:0000256" key="2">
    <source>
        <dbReference type="SAM" id="Phobius"/>
    </source>
</evidence>
<feature type="transmembrane region" description="Helical" evidence="2">
    <location>
        <begin position="12"/>
        <end position="32"/>
    </location>
</feature>
<evidence type="ECO:0000313" key="3">
    <source>
        <dbReference type="EMBL" id="ABX40426.1"/>
    </source>
</evidence>
<dbReference type="EMBL" id="CP000885">
    <property type="protein sequence ID" value="ABX40426.1"/>
    <property type="molecule type" value="Genomic_DNA"/>
</dbReference>
<dbReference type="HOGENOM" id="CLU_342476_0_0_9"/>
<dbReference type="AlphaFoldDB" id="A9KQB7"/>
<dbReference type="KEGG" id="cpy:Cphy_0036"/>
<dbReference type="eggNOG" id="ENOG502ZC8M">
    <property type="taxonomic scope" value="Bacteria"/>
</dbReference>
<proteinExistence type="predicted"/>
<dbReference type="Proteomes" id="UP000000370">
    <property type="component" value="Chromosome"/>
</dbReference>
<gene>
    <name evidence="3" type="ordered locus">Cphy_0036</name>
</gene>
<dbReference type="STRING" id="357809.Cphy_0036"/>
<evidence type="ECO:0000313" key="4">
    <source>
        <dbReference type="Proteomes" id="UP000000370"/>
    </source>
</evidence>
<protein>
    <submittedName>
        <fullName evidence="3">Uncharacterized protein</fullName>
    </submittedName>
</protein>
<dbReference type="RefSeq" id="WP_012198069.1">
    <property type="nucleotide sequence ID" value="NC_010001.1"/>
</dbReference>
<dbReference type="OrthoDB" id="5135382at2"/>
<keyword evidence="1" id="KW-0175">Coiled coil</keyword>
<keyword evidence="2" id="KW-1133">Transmembrane helix</keyword>
<keyword evidence="2" id="KW-0812">Transmembrane</keyword>